<dbReference type="EMBL" id="CAJVPM010021027">
    <property type="protein sequence ID" value="CAG8638202.1"/>
    <property type="molecule type" value="Genomic_DNA"/>
</dbReference>
<comment type="caution">
    <text evidence="1">The sequence shown here is derived from an EMBL/GenBank/DDBJ whole genome shotgun (WGS) entry which is preliminary data.</text>
</comment>
<evidence type="ECO:0000313" key="2">
    <source>
        <dbReference type="Proteomes" id="UP000789860"/>
    </source>
</evidence>
<proteinExistence type="predicted"/>
<accession>A0ACA9N7H5</accession>
<gene>
    <name evidence="1" type="ORF">SCALOS_LOCUS8225</name>
</gene>
<name>A0ACA9N7H5_9GLOM</name>
<evidence type="ECO:0000313" key="1">
    <source>
        <dbReference type="EMBL" id="CAG8638202.1"/>
    </source>
</evidence>
<sequence>MSTSPNTPEEYNKEEILQSLQNLSFEETAAINEENLNKNLGLAQKVKFYTTTSIHIYLQQQHNLLLEKEKLNFIIKKYSVEIQAEKLKQFLNRLS</sequence>
<protein>
    <submittedName>
        <fullName evidence="1">3880_t:CDS:1</fullName>
    </submittedName>
</protein>
<keyword evidence="2" id="KW-1185">Reference proteome</keyword>
<dbReference type="Proteomes" id="UP000789860">
    <property type="component" value="Unassembled WGS sequence"/>
</dbReference>
<reference evidence="1" key="1">
    <citation type="submission" date="2021-06" db="EMBL/GenBank/DDBJ databases">
        <authorList>
            <person name="Kallberg Y."/>
            <person name="Tangrot J."/>
            <person name="Rosling A."/>
        </authorList>
    </citation>
    <scope>NUCLEOTIDE SEQUENCE</scope>
    <source>
        <strain evidence="1">AU212A</strain>
    </source>
</reference>
<organism evidence="1 2">
    <name type="scientific">Scutellospora calospora</name>
    <dbReference type="NCBI Taxonomy" id="85575"/>
    <lineage>
        <taxon>Eukaryota</taxon>
        <taxon>Fungi</taxon>
        <taxon>Fungi incertae sedis</taxon>
        <taxon>Mucoromycota</taxon>
        <taxon>Glomeromycotina</taxon>
        <taxon>Glomeromycetes</taxon>
        <taxon>Diversisporales</taxon>
        <taxon>Gigasporaceae</taxon>
        <taxon>Scutellospora</taxon>
    </lineage>
</organism>